<keyword evidence="3" id="KW-0677">Repeat</keyword>
<comment type="caution">
    <text evidence="8">The sequence shown here is derived from an EMBL/GenBank/DDBJ whole genome shotgun (WGS) entry which is preliminary data.</text>
</comment>
<keyword evidence="5" id="KW-0843">Virulence</keyword>
<dbReference type="Gene3D" id="2.80.10.50">
    <property type="match status" value="1"/>
</dbReference>
<protein>
    <recommendedName>
        <fullName evidence="6">Crystaline entomocidal protoxin</fullName>
    </recommendedName>
</protein>
<evidence type="ECO:0000256" key="2">
    <source>
        <dbReference type="ARBA" id="ARBA00022656"/>
    </source>
</evidence>
<dbReference type="PROSITE" id="PS50231">
    <property type="entry name" value="RICIN_B_LECTIN"/>
    <property type="match status" value="1"/>
</dbReference>
<feature type="domain" description="Ricin B lectin" evidence="7">
    <location>
        <begin position="269"/>
        <end position="406"/>
    </location>
</feature>
<dbReference type="Gene3D" id="1.20.190.10">
    <property type="entry name" value="Pesticidal crystal protein, N-terminal domain"/>
    <property type="match status" value="1"/>
</dbReference>
<evidence type="ECO:0000313" key="9">
    <source>
        <dbReference type="Proteomes" id="UP000220502"/>
    </source>
</evidence>
<proteinExistence type="inferred from homology"/>
<dbReference type="SMART" id="SM00458">
    <property type="entry name" value="RICIN"/>
    <property type="match status" value="1"/>
</dbReference>
<name>A0ABD6STJ8_BACTU</name>
<dbReference type="Gene3D" id="2.10.270.10">
    <property type="entry name" value="Cholin Binding"/>
    <property type="match status" value="2"/>
</dbReference>
<keyword evidence="2" id="KW-0800">Toxin</keyword>
<dbReference type="CDD" id="cd23445">
    <property type="entry name" value="beta-trefoil_Ricin_HA17-like"/>
    <property type="match status" value="1"/>
</dbReference>
<dbReference type="SUPFAM" id="SSF69360">
    <property type="entry name" value="Cell wall binding repeat"/>
    <property type="match status" value="1"/>
</dbReference>
<dbReference type="Pfam" id="PF03945">
    <property type="entry name" value="Endotoxin_N"/>
    <property type="match status" value="1"/>
</dbReference>
<dbReference type="InterPro" id="IPR000772">
    <property type="entry name" value="Ricin_B_lectin"/>
</dbReference>
<keyword evidence="4" id="KW-0749">Sporulation</keyword>
<dbReference type="RefSeq" id="WP_097981703.1">
    <property type="nucleotide sequence ID" value="NZ_NTRM01000005.1"/>
</dbReference>
<comment type="similarity">
    <text evidence="1">Belongs to the delta endotoxin family.</text>
</comment>
<dbReference type="Pfam" id="PF14200">
    <property type="entry name" value="RicinB_lectin_2"/>
    <property type="match status" value="1"/>
</dbReference>
<gene>
    <name evidence="8" type="ORF">CN461_30180</name>
</gene>
<evidence type="ECO:0000256" key="6">
    <source>
        <dbReference type="ARBA" id="ARBA00029653"/>
    </source>
</evidence>
<dbReference type="SUPFAM" id="SSF50370">
    <property type="entry name" value="Ricin B-like lectins"/>
    <property type="match status" value="1"/>
</dbReference>
<evidence type="ECO:0000259" key="7">
    <source>
        <dbReference type="SMART" id="SM00458"/>
    </source>
</evidence>
<reference evidence="8 9" key="1">
    <citation type="submission" date="2017-09" db="EMBL/GenBank/DDBJ databases">
        <title>Large-scale bioinformatics analysis of Bacillus genomes uncovers conserved roles of natural products in bacterial physiology.</title>
        <authorList>
            <consortium name="Agbiome Team Llc"/>
            <person name="Bleich R.M."/>
            <person name="Kirk G.J."/>
            <person name="Santa Maria K.C."/>
            <person name="Allen S.E."/>
            <person name="Farag S."/>
            <person name="Shank E.A."/>
            <person name="Bowers A."/>
        </authorList>
    </citation>
    <scope>NUCLEOTIDE SEQUENCE [LARGE SCALE GENOMIC DNA]</scope>
    <source>
        <strain evidence="8 9">AFS007900</strain>
    </source>
</reference>
<dbReference type="GO" id="GO:0030435">
    <property type="term" value="P:sporulation resulting in formation of a cellular spore"/>
    <property type="evidence" value="ECO:0007669"/>
    <property type="project" value="UniProtKB-KW"/>
</dbReference>
<dbReference type="GO" id="GO:0090729">
    <property type="term" value="F:toxin activity"/>
    <property type="evidence" value="ECO:0007669"/>
    <property type="project" value="UniProtKB-KW"/>
</dbReference>
<dbReference type="InterPro" id="IPR036716">
    <property type="entry name" value="Pest_crys_N_sf"/>
</dbReference>
<dbReference type="Proteomes" id="UP000220502">
    <property type="component" value="Unassembled WGS sequence"/>
</dbReference>
<dbReference type="SUPFAM" id="SSF56849">
    <property type="entry name" value="delta-Endotoxin (insectocide), N-terminal domain"/>
    <property type="match status" value="1"/>
</dbReference>
<dbReference type="Pfam" id="PF01473">
    <property type="entry name" value="Choline_bind_1"/>
    <property type="match status" value="3"/>
</dbReference>
<dbReference type="InterPro" id="IPR005639">
    <property type="entry name" value="Pest_crys_dom_I"/>
</dbReference>
<evidence type="ECO:0000256" key="5">
    <source>
        <dbReference type="ARBA" id="ARBA00023026"/>
    </source>
</evidence>
<evidence type="ECO:0000256" key="3">
    <source>
        <dbReference type="ARBA" id="ARBA00022737"/>
    </source>
</evidence>
<dbReference type="InterPro" id="IPR035992">
    <property type="entry name" value="Ricin_B-like_lectins"/>
</dbReference>
<organism evidence="8 9">
    <name type="scientific">Bacillus thuringiensis</name>
    <dbReference type="NCBI Taxonomy" id="1428"/>
    <lineage>
        <taxon>Bacteria</taxon>
        <taxon>Bacillati</taxon>
        <taxon>Bacillota</taxon>
        <taxon>Bacilli</taxon>
        <taxon>Bacillales</taxon>
        <taxon>Bacillaceae</taxon>
        <taxon>Bacillus</taxon>
        <taxon>Bacillus cereus group</taxon>
    </lineage>
</organism>
<evidence type="ECO:0000256" key="4">
    <source>
        <dbReference type="ARBA" id="ARBA00022969"/>
    </source>
</evidence>
<dbReference type="EMBL" id="NTXF01000074">
    <property type="protein sequence ID" value="PEX42828.1"/>
    <property type="molecule type" value="Genomic_DNA"/>
</dbReference>
<sequence length="409" mass="47165">MIEKGIKKSTRKTNAINADNKFVELIHASSKDEKLEEAELPIYTITATSHLAFLKSMQLDEVQTDAGIDKGTFNSNFNNLKEKTTEYTKHIKDTYNKKHKDVIKKIEDIEKKYRLSEIDATNYEEVLKKKQKELNGYIRSVGDRNGTLSYKVTQIDKDIETCDKLSIELKNYYNQTWGNTAFQMLAVGAWKKVNDKWSFIDSNGQRKTGWLEIGSNWYYLSPADDTKNYKGEIFKKGEMMTGRVEIDGKWYYFNSKTGEMEDPNSGSIVGTYKIVSKSAPSMVLNTTQHSTVLKGINEDIWGNDWTFHYDKSKKAYMITNRQGNHPGILTCNWGSKNHSFVFITDDTAEKPEHYWTLEPAEDGYYFFHNYELPGKVLDITGNNTAAETKIDLFDKNGQDNQKFRLEKIN</sequence>
<dbReference type="InterPro" id="IPR018337">
    <property type="entry name" value="Cell_wall/Cho-bd_repeat"/>
</dbReference>
<accession>A0ABD6STJ8</accession>
<evidence type="ECO:0000313" key="8">
    <source>
        <dbReference type="EMBL" id="PEX42828.1"/>
    </source>
</evidence>
<evidence type="ECO:0000256" key="1">
    <source>
        <dbReference type="ARBA" id="ARBA00007819"/>
    </source>
</evidence>
<dbReference type="AlphaFoldDB" id="A0ABD6STJ8"/>